<feature type="transmembrane region" description="Helical" evidence="8">
    <location>
        <begin position="406"/>
        <end position="423"/>
    </location>
</feature>
<evidence type="ECO:0000256" key="8">
    <source>
        <dbReference type="SAM" id="Phobius"/>
    </source>
</evidence>
<dbReference type="InterPro" id="IPR003834">
    <property type="entry name" value="Cyt_c_assmbl_TM_dom"/>
</dbReference>
<feature type="region of interest" description="Disordered" evidence="7">
    <location>
        <begin position="133"/>
        <end position="179"/>
    </location>
</feature>
<evidence type="ECO:0000256" key="1">
    <source>
        <dbReference type="ARBA" id="ARBA00004651"/>
    </source>
</evidence>
<dbReference type="SUPFAM" id="SSF52833">
    <property type="entry name" value="Thioredoxin-like"/>
    <property type="match status" value="1"/>
</dbReference>
<dbReference type="EMBL" id="AP027081">
    <property type="protein sequence ID" value="BDU76445.1"/>
    <property type="molecule type" value="Genomic_DNA"/>
</dbReference>
<dbReference type="InterPro" id="IPR036249">
    <property type="entry name" value="Thioredoxin-like_sf"/>
</dbReference>
<keyword evidence="6 8" id="KW-0472">Membrane</keyword>
<feature type="transmembrane region" description="Helical" evidence="8">
    <location>
        <begin position="265"/>
        <end position="286"/>
    </location>
</feature>
<dbReference type="Gene3D" id="3.40.30.10">
    <property type="entry name" value="Glutaredoxin"/>
    <property type="match status" value="1"/>
</dbReference>
<evidence type="ECO:0000256" key="6">
    <source>
        <dbReference type="ARBA" id="ARBA00023136"/>
    </source>
</evidence>
<keyword evidence="11" id="KW-1185">Reference proteome</keyword>
<dbReference type="GO" id="GO:0017004">
    <property type="term" value="P:cytochrome complex assembly"/>
    <property type="evidence" value="ECO:0007669"/>
    <property type="project" value="UniProtKB-KW"/>
</dbReference>
<dbReference type="SUPFAM" id="SSF74863">
    <property type="entry name" value="Thiol:disulfide interchange protein DsbD, N-terminal domain (DsbD-alpha)"/>
    <property type="match status" value="1"/>
</dbReference>
<name>A0AA48KCV3_9BACT</name>
<dbReference type="Pfam" id="PF13098">
    <property type="entry name" value="Thioredoxin_2"/>
    <property type="match status" value="1"/>
</dbReference>
<reference evidence="10" key="1">
    <citation type="journal article" date="2023" name="Int. J. Syst. Evol. Microbiol.">
        <title>Mesoterricola silvestris gen. nov., sp. nov., Mesoterricola sediminis sp. nov., Geothrix oryzae sp. nov., Geothrix edaphica sp. nov., Geothrix rubra sp. nov., and Geothrix limicola sp. nov., six novel members of Acidobacteriota isolated from soils.</title>
        <authorList>
            <person name="Itoh H."/>
            <person name="Sugisawa Y."/>
            <person name="Mise K."/>
            <person name="Xu Z."/>
            <person name="Kuniyasu M."/>
            <person name="Ushijima N."/>
            <person name="Kawano K."/>
            <person name="Kobayashi E."/>
            <person name="Shiratori Y."/>
            <person name="Masuda Y."/>
            <person name="Senoo K."/>
        </authorList>
    </citation>
    <scope>NUCLEOTIDE SEQUENCE</scope>
    <source>
        <strain evidence="10">W786</strain>
    </source>
</reference>
<evidence type="ECO:0000313" key="10">
    <source>
        <dbReference type="EMBL" id="BDU76445.1"/>
    </source>
</evidence>
<comment type="subcellular location">
    <subcellularLocation>
        <location evidence="1">Cell membrane</location>
        <topology evidence="1">Multi-pass membrane protein</topology>
    </subcellularLocation>
</comment>
<sequence>MLLSRFLPVLLLVFAWAGRGLAADPRIGVAFEKGEVVLTVPKGTHIKKSFTEVRLEGAGRIQAGPLPRADGKDELGDDVFHGIVRIPVAGQGLQGEARLVVTYQACTEGEGGNCYPPTDVPLTVRAADLKPMPEPKAKAGAAPAQASPAAAASPAPQAAPAPEAAQPAPAAAPAHAEPPAPAAKDKGFLLGLLVVFLAGLGASLTPCVYPMIPITMAIIGAKGGGRLKGFSLSFVLVLGMAVTYTVLGVVAARSGATFGAFAQKAAFLVPVSALFAVFALSLFGAFEISLPQGLQNRLQGGGPRKGYAGAFFMGLVLGPLAAPCVGPIIGTVLVGIAQKGSMVLGGLQLFVFALGMGVLFMAVGTFSAGLPRSGDWLTRLKHVMGLVVLGFAAWNVRFVVPGWANYALWTATALAGAAVFGVFEAAEGLAAQARRALAAVLLVLAAVLALKAVETGLDVQLLPAGGAAQAGKAEASAWGTDFEKALAEAKASRKVVLLDTWAVWCAQCRELDEKTWPDPEVTAWIKANAIAVKVDADKVRPDLAKTYAIRSFPTVILMDAEGREIRRSLGFRKPAEMLAWLRS</sequence>
<organism evidence="10 11">
    <name type="scientific">Mesoterricola sediminis</name>
    <dbReference type="NCBI Taxonomy" id="2927980"/>
    <lineage>
        <taxon>Bacteria</taxon>
        <taxon>Pseudomonadati</taxon>
        <taxon>Acidobacteriota</taxon>
        <taxon>Holophagae</taxon>
        <taxon>Holophagales</taxon>
        <taxon>Holophagaceae</taxon>
        <taxon>Mesoterricola</taxon>
    </lineage>
</organism>
<keyword evidence="3 8" id="KW-0812">Transmembrane</keyword>
<dbReference type="GO" id="GO:0015035">
    <property type="term" value="F:protein-disulfide reductase activity"/>
    <property type="evidence" value="ECO:0007669"/>
    <property type="project" value="TreeGrafter"/>
</dbReference>
<accession>A0AA48KCV3</accession>
<gene>
    <name evidence="10" type="ORF">METESE_14030</name>
</gene>
<keyword evidence="2" id="KW-1003">Cell membrane</keyword>
<keyword evidence="4" id="KW-0201">Cytochrome c-type biogenesis</keyword>
<dbReference type="Gene3D" id="2.60.40.1250">
    <property type="entry name" value="Thiol:disulfide interchange protein DsbD, N-terminal domain"/>
    <property type="match status" value="1"/>
</dbReference>
<feature type="transmembrane region" description="Helical" evidence="8">
    <location>
        <begin position="435"/>
        <end position="453"/>
    </location>
</feature>
<feature type="transmembrane region" description="Helical" evidence="8">
    <location>
        <begin position="349"/>
        <end position="370"/>
    </location>
</feature>
<proteinExistence type="predicted"/>
<dbReference type="GO" id="GO:0005886">
    <property type="term" value="C:plasma membrane"/>
    <property type="evidence" value="ECO:0007669"/>
    <property type="project" value="UniProtKB-SubCell"/>
</dbReference>
<dbReference type="PANTHER" id="PTHR32234">
    <property type="entry name" value="THIOL:DISULFIDE INTERCHANGE PROTEIN DSBD"/>
    <property type="match status" value="1"/>
</dbReference>
<evidence type="ECO:0000256" key="7">
    <source>
        <dbReference type="SAM" id="MobiDB-lite"/>
    </source>
</evidence>
<feature type="domain" description="Thioredoxin" evidence="9">
    <location>
        <begin position="462"/>
        <end position="583"/>
    </location>
</feature>
<dbReference type="PANTHER" id="PTHR32234:SF0">
    <property type="entry name" value="THIOL:DISULFIDE INTERCHANGE PROTEIN DSBD"/>
    <property type="match status" value="1"/>
</dbReference>
<evidence type="ECO:0000256" key="4">
    <source>
        <dbReference type="ARBA" id="ARBA00022748"/>
    </source>
</evidence>
<feature type="compositionally biased region" description="Low complexity" evidence="7">
    <location>
        <begin position="138"/>
        <end position="175"/>
    </location>
</feature>
<dbReference type="RefSeq" id="WP_316411420.1">
    <property type="nucleotide sequence ID" value="NZ_AP027081.1"/>
</dbReference>
<dbReference type="KEGG" id="msea:METESE_14030"/>
<evidence type="ECO:0000256" key="2">
    <source>
        <dbReference type="ARBA" id="ARBA00022475"/>
    </source>
</evidence>
<protein>
    <recommendedName>
        <fullName evidence="9">Thioredoxin domain-containing protein</fullName>
    </recommendedName>
</protein>
<feature type="transmembrane region" description="Helical" evidence="8">
    <location>
        <begin position="188"/>
        <end position="209"/>
    </location>
</feature>
<keyword evidence="5 8" id="KW-1133">Transmembrane helix</keyword>
<feature type="transmembrane region" description="Helical" evidence="8">
    <location>
        <begin position="382"/>
        <end position="400"/>
    </location>
</feature>
<feature type="transmembrane region" description="Helical" evidence="8">
    <location>
        <begin position="307"/>
        <end position="337"/>
    </location>
</feature>
<dbReference type="InterPro" id="IPR013766">
    <property type="entry name" value="Thioredoxin_domain"/>
</dbReference>
<evidence type="ECO:0000313" key="11">
    <source>
        <dbReference type="Proteomes" id="UP001228113"/>
    </source>
</evidence>
<evidence type="ECO:0000256" key="5">
    <source>
        <dbReference type="ARBA" id="ARBA00022989"/>
    </source>
</evidence>
<dbReference type="GO" id="GO:0045454">
    <property type="term" value="P:cell redox homeostasis"/>
    <property type="evidence" value="ECO:0007669"/>
    <property type="project" value="TreeGrafter"/>
</dbReference>
<dbReference type="PROSITE" id="PS51352">
    <property type="entry name" value="THIOREDOXIN_2"/>
    <property type="match status" value="1"/>
</dbReference>
<feature type="transmembrane region" description="Helical" evidence="8">
    <location>
        <begin position="230"/>
        <end position="253"/>
    </location>
</feature>
<dbReference type="InterPro" id="IPR036929">
    <property type="entry name" value="DsbDN_sf"/>
</dbReference>
<dbReference type="Pfam" id="PF02683">
    <property type="entry name" value="DsbD_TM"/>
    <property type="match status" value="1"/>
</dbReference>
<dbReference type="Proteomes" id="UP001228113">
    <property type="component" value="Chromosome"/>
</dbReference>
<dbReference type="AlphaFoldDB" id="A0AA48KCV3"/>
<dbReference type="InterPro" id="IPR012336">
    <property type="entry name" value="Thioredoxin-like_fold"/>
</dbReference>
<evidence type="ECO:0000259" key="9">
    <source>
        <dbReference type="PROSITE" id="PS51352"/>
    </source>
</evidence>
<evidence type="ECO:0000256" key="3">
    <source>
        <dbReference type="ARBA" id="ARBA00022692"/>
    </source>
</evidence>